<name>A0A0V1HMD3_TRIPS</name>
<dbReference type="Proteomes" id="UP000054805">
    <property type="component" value="Unassembled WGS sequence"/>
</dbReference>
<protein>
    <recommendedName>
        <fullName evidence="5">Secreted protein</fullName>
    </recommendedName>
</protein>
<dbReference type="AlphaFoldDB" id="A0A0V1HMD3"/>
<evidence type="ECO:0008006" key="5">
    <source>
        <dbReference type="Google" id="ProtNLM"/>
    </source>
</evidence>
<accession>A0A0V1HMD3</accession>
<organism evidence="3 4">
    <name type="scientific">Trichinella pseudospiralis</name>
    <name type="common">Parasitic roundworm</name>
    <dbReference type="NCBI Taxonomy" id="6337"/>
    <lineage>
        <taxon>Eukaryota</taxon>
        <taxon>Metazoa</taxon>
        <taxon>Ecdysozoa</taxon>
        <taxon>Nematoda</taxon>
        <taxon>Enoplea</taxon>
        <taxon>Dorylaimia</taxon>
        <taxon>Trichinellida</taxon>
        <taxon>Trichinellidae</taxon>
        <taxon>Trichinella</taxon>
    </lineage>
</organism>
<gene>
    <name evidence="3" type="ORF">T4B_15596</name>
</gene>
<evidence type="ECO:0000313" key="3">
    <source>
        <dbReference type="EMBL" id="KRZ11569.1"/>
    </source>
</evidence>
<evidence type="ECO:0000256" key="1">
    <source>
        <dbReference type="SAM" id="MobiDB-lite"/>
    </source>
</evidence>
<keyword evidence="4" id="KW-1185">Reference proteome</keyword>
<comment type="caution">
    <text evidence="3">The sequence shown here is derived from an EMBL/GenBank/DDBJ whole genome shotgun (WGS) entry which is preliminary data.</text>
</comment>
<reference evidence="3 4" key="1">
    <citation type="submission" date="2015-01" db="EMBL/GenBank/DDBJ databases">
        <title>Evolution of Trichinella species and genotypes.</title>
        <authorList>
            <person name="Korhonen P.K."/>
            <person name="Edoardo P."/>
            <person name="Giuseppe L.R."/>
            <person name="Gasser R.B."/>
        </authorList>
    </citation>
    <scope>NUCLEOTIDE SEQUENCE [LARGE SCALE GENOMIC DNA]</scope>
    <source>
        <strain evidence="3">ISS588</strain>
    </source>
</reference>
<feature type="signal peptide" evidence="2">
    <location>
        <begin position="1"/>
        <end position="18"/>
    </location>
</feature>
<evidence type="ECO:0000313" key="4">
    <source>
        <dbReference type="Proteomes" id="UP000054805"/>
    </source>
</evidence>
<feature type="chain" id="PRO_5006879275" description="Secreted protein" evidence="2">
    <location>
        <begin position="19"/>
        <end position="89"/>
    </location>
</feature>
<sequence length="89" mass="10098">MILTMAVVSELRLVKIVAVVCPLIYKLKNREEMLGCSKVYVECTACSLLTNTQEYDIIQNTTVNNIDTAKTNQKTKKTRHYNTFSSHPS</sequence>
<evidence type="ECO:0000256" key="2">
    <source>
        <dbReference type="SAM" id="SignalP"/>
    </source>
</evidence>
<dbReference type="EMBL" id="JYDS01000351">
    <property type="protein sequence ID" value="KRZ11569.1"/>
    <property type="molecule type" value="Genomic_DNA"/>
</dbReference>
<keyword evidence="2" id="KW-0732">Signal</keyword>
<feature type="region of interest" description="Disordered" evidence="1">
    <location>
        <begin position="70"/>
        <end position="89"/>
    </location>
</feature>
<feature type="non-terminal residue" evidence="3">
    <location>
        <position position="89"/>
    </location>
</feature>
<proteinExistence type="predicted"/>